<keyword evidence="8 13" id="KW-1133">Transmembrane helix</keyword>
<evidence type="ECO:0000256" key="10">
    <source>
        <dbReference type="ARBA" id="ARBA00058436"/>
    </source>
</evidence>
<evidence type="ECO:0000256" key="13">
    <source>
        <dbReference type="SAM" id="Phobius"/>
    </source>
</evidence>
<name>A0A6P8RQ94_GEOSA</name>
<dbReference type="Gene3D" id="1.20.1250.20">
    <property type="entry name" value="MFS general substrate transporter like domains"/>
    <property type="match status" value="1"/>
</dbReference>
<feature type="transmembrane region" description="Helical" evidence="13">
    <location>
        <begin position="442"/>
        <end position="464"/>
    </location>
</feature>
<evidence type="ECO:0000256" key="3">
    <source>
        <dbReference type="ARBA" id="ARBA00022448"/>
    </source>
</evidence>
<evidence type="ECO:0000256" key="11">
    <source>
        <dbReference type="ARBA" id="ARBA00070839"/>
    </source>
</evidence>
<dbReference type="GO" id="GO:0015833">
    <property type="term" value="P:peptide transport"/>
    <property type="evidence" value="ECO:0007669"/>
    <property type="project" value="UniProtKB-KW"/>
</dbReference>
<feature type="transmembrane region" description="Helical" evidence="13">
    <location>
        <begin position="115"/>
        <end position="138"/>
    </location>
</feature>
<keyword evidence="3" id="KW-0813">Transport</keyword>
<dbReference type="SUPFAM" id="SSF103473">
    <property type="entry name" value="MFS general substrate transporter"/>
    <property type="match status" value="1"/>
</dbReference>
<dbReference type="InParanoid" id="A0A6P8RQ94"/>
<feature type="transmembrane region" description="Helical" evidence="13">
    <location>
        <begin position="60"/>
        <end position="79"/>
    </location>
</feature>
<feature type="region of interest" description="Disordered" evidence="12">
    <location>
        <begin position="14"/>
        <end position="42"/>
    </location>
</feature>
<keyword evidence="14" id="KW-1185">Reference proteome</keyword>
<evidence type="ECO:0000256" key="5">
    <source>
        <dbReference type="ARBA" id="ARBA00022847"/>
    </source>
</evidence>
<protein>
    <recommendedName>
        <fullName evidence="11">Solute carrier family 15 member 5</fullName>
    </recommendedName>
</protein>
<evidence type="ECO:0000256" key="7">
    <source>
        <dbReference type="ARBA" id="ARBA00022927"/>
    </source>
</evidence>
<dbReference type="Pfam" id="PF00854">
    <property type="entry name" value="PTR2"/>
    <property type="match status" value="1"/>
</dbReference>
<dbReference type="CTD" id="729025"/>
<comment type="function">
    <text evidence="10">Proton oligopeptide cotransporter.</text>
</comment>
<dbReference type="OrthoDB" id="8904098at2759"/>
<reference evidence="15" key="1">
    <citation type="submission" date="2025-08" db="UniProtKB">
        <authorList>
            <consortium name="RefSeq"/>
        </authorList>
    </citation>
    <scope>IDENTIFICATION</scope>
</reference>
<feature type="transmembrane region" description="Helical" evidence="13">
    <location>
        <begin position="515"/>
        <end position="533"/>
    </location>
</feature>
<feature type="transmembrane region" description="Helical" evidence="13">
    <location>
        <begin position="476"/>
        <end position="503"/>
    </location>
</feature>
<feature type="transmembrane region" description="Helical" evidence="13">
    <location>
        <begin position="391"/>
        <end position="412"/>
    </location>
</feature>
<feature type="transmembrane region" description="Helical" evidence="13">
    <location>
        <begin position="85"/>
        <end position="106"/>
    </location>
</feature>
<dbReference type="KEGG" id="gsh:117363659"/>
<dbReference type="FunFam" id="1.20.1250.20:FF:000316">
    <property type="entry name" value="Solute carrier family 15, member 5"/>
    <property type="match status" value="1"/>
</dbReference>
<evidence type="ECO:0000313" key="14">
    <source>
        <dbReference type="Proteomes" id="UP000515159"/>
    </source>
</evidence>
<feature type="compositionally biased region" description="Basic and acidic residues" evidence="12">
    <location>
        <begin position="14"/>
        <end position="33"/>
    </location>
</feature>
<dbReference type="AlphaFoldDB" id="A0A6P8RQ94"/>
<evidence type="ECO:0000313" key="15">
    <source>
        <dbReference type="RefSeq" id="XP_033807650.1"/>
    </source>
</evidence>
<feature type="transmembrane region" description="Helical" evidence="13">
    <location>
        <begin position="158"/>
        <end position="179"/>
    </location>
</feature>
<keyword evidence="9 13" id="KW-0472">Membrane</keyword>
<evidence type="ECO:0000256" key="8">
    <source>
        <dbReference type="ARBA" id="ARBA00022989"/>
    </source>
</evidence>
<dbReference type="GO" id="GO:0015293">
    <property type="term" value="F:symporter activity"/>
    <property type="evidence" value="ECO:0007669"/>
    <property type="project" value="UniProtKB-KW"/>
</dbReference>
<dbReference type="RefSeq" id="XP_033807650.1">
    <property type="nucleotide sequence ID" value="XM_033951759.1"/>
</dbReference>
<dbReference type="GeneID" id="117363659"/>
<dbReference type="GO" id="GO:0015031">
    <property type="term" value="P:protein transport"/>
    <property type="evidence" value="ECO:0007669"/>
    <property type="project" value="UniProtKB-KW"/>
</dbReference>
<dbReference type="Proteomes" id="UP000515159">
    <property type="component" value="Chromosome 7"/>
</dbReference>
<sequence>MAVTDLASFQEKRLNRASSERKGRKFLRNDTRQSKSPGSSSKNKAHVMICLLLVEFCERFAFFGIVCNTILFCTIKLGYQNHQAATVNLCFIGASTLMPVFVGWFAESCMGRIKVVYICIFLHFIGTAMLPVVAFPFEDFYLDTHHAAHTLAKREQNLLFYIGLLATSLGTGGIRAIICPLGAYSLQDRGQKELLSFFNWFYWLVNLNSLIVFLGIAYIQQSVAKNLGFLIPFVSVIMALITIHMIRNELIYQPRKGSSLFTAFGVFANALRMCCVWHRHLGGQVSSWLDRAKENNGGCYSEAHVESTRSLVRLLPFFGFQVLYRTCVMQIPSGYYIQTMNSNLNLEGFLLPIAAMNAISIAPLLLLAPLLEGISASLLVTGRGRMVLSSYIIAGHICASLSMLVAGCFEMLRKHFSVVEQTLSGKVLLVSSMPCYHLAPQYVLLGLAEALVTPACSVITFRFVPSRIRGISMHFLTIFNGAGCFMGAFIVQAVHLISGGVWFPDVLAEGHLQGFFFFLASLLVLNTLAFWRVSPRYNNLDEQTEQGVKGSLLEEKLLQHEKSLKFYDSIWESSSTFTPLDTAL</sequence>
<comment type="subcellular location">
    <subcellularLocation>
        <location evidence="1">Membrane</location>
        <topology evidence="1">Multi-pass membrane protein</topology>
    </subcellularLocation>
</comment>
<proteinExistence type="inferred from homology"/>
<dbReference type="InterPro" id="IPR000109">
    <property type="entry name" value="POT_fam"/>
</dbReference>
<evidence type="ECO:0000256" key="9">
    <source>
        <dbReference type="ARBA" id="ARBA00023136"/>
    </source>
</evidence>
<dbReference type="PANTHER" id="PTHR11654">
    <property type="entry name" value="OLIGOPEPTIDE TRANSPORTER-RELATED"/>
    <property type="match status" value="1"/>
</dbReference>
<keyword evidence="7" id="KW-0653">Protein transport</keyword>
<comment type="similarity">
    <text evidence="2">Belongs to the major facilitator superfamily. Proton-dependent oligopeptide transporter (POT/PTR) (TC 2.A.17) family.</text>
</comment>
<keyword evidence="5" id="KW-0769">Symport</keyword>
<organism evidence="14 15">
    <name type="scientific">Geotrypetes seraphini</name>
    <name type="common">Gaboon caecilian</name>
    <name type="synonym">Caecilia seraphini</name>
    <dbReference type="NCBI Taxonomy" id="260995"/>
    <lineage>
        <taxon>Eukaryota</taxon>
        <taxon>Metazoa</taxon>
        <taxon>Chordata</taxon>
        <taxon>Craniata</taxon>
        <taxon>Vertebrata</taxon>
        <taxon>Euteleostomi</taxon>
        <taxon>Amphibia</taxon>
        <taxon>Gymnophiona</taxon>
        <taxon>Geotrypetes</taxon>
    </lineage>
</organism>
<feature type="transmembrane region" description="Helical" evidence="13">
    <location>
        <begin position="200"/>
        <end position="221"/>
    </location>
</feature>
<evidence type="ECO:0000256" key="12">
    <source>
        <dbReference type="SAM" id="MobiDB-lite"/>
    </source>
</evidence>
<dbReference type="GO" id="GO:0016020">
    <property type="term" value="C:membrane"/>
    <property type="evidence" value="ECO:0007669"/>
    <property type="project" value="UniProtKB-SubCell"/>
</dbReference>
<keyword evidence="6" id="KW-0571">Peptide transport</keyword>
<evidence type="ECO:0000256" key="1">
    <source>
        <dbReference type="ARBA" id="ARBA00004141"/>
    </source>
</evidence>
<feature type="transmembrane region" description="Helical" evidence="13">
    <location>
        <begin position="227"/>
        <end position="246"/>
    </location>
</feature>
<dbReference type="FunCoup" id="A0A6P8RQ94">
    <property type="interactions" value="2"/>
</dbReference>
<feature type="transmembrane region" description="Helical" evidence="13">
    <location>
        <begin position="349"/>
        <end position="371"/>
    </location>
</feature>
<dbReference type="CDD" id="cd17349">
    <property type="entry name" value="MFS_SLC15A5"/>
    <property type="match status" value="1"/>
</dbReference>
<keyword evidence="4 13" id="KW-0812">Transmembrane</keyword>
<evidence type="ECO:0000256" key="4">
    <source>
        <dbReference type="ARBA" id="ARBA00022692"/>
    </source>
</evidence>
<evidence type="ECO:0000256" key="6">
    <source>
        <dbReference type="ARBA" id="ARBA00022856"/>
    </source>
</evidence>
<gene>
    <name evidence="15" type="primary">SLC15A5</name>
</gene>
<evidence type="ECO:0000256" key="2">
    <source>
        <dbReference type="ARBA" id="ARBA00005982"/>
    </source>
</evidence>
<dbReference type="InterPro" id="IPR036259">
    <property type="entry name" value="MFS_trans_sf"/>
</dbReference>
<accession>A0A6P8RQ94</accession>